<dbReference type="InterPro" id="IPR052524">
    <property type="entry name" value="MFS_Cyanate_Porter"/>
</dbReference>
<evidence type="ECO:0000313" key="8">
    <source>
        <dbReference type="Proteomes" id="UP000195913"/>
    </source>
</evidence>
<dbReference type="Pfam" id="PF07690">
    <property type="entry name" value="MFS_1"/>
    <property type="match status" value="1"/>
</dbReference>
<dbReference type="AlphaFoldDB" id="A0A1R4FB87"/>
<dbReference type="EMBL" id="FUHW01000014">
    <property type="protein sequence ID" value="SJM53137.1"/>
    <property type="molecule type" value="Genomic_DNA"/>
</dbReference>
<dbReference type="Proteomes" id="UP000195913">
    <property type="component" value="Unassembled WGS sequence"/>
</dbReference>
<dbReference type="SUPFAM" id="SSF103473">
    <property type="entry name" value="MFS general substrate transporter"/>
    <property type="match status" value="1"/>
</dbReference>
<sequence length="431" mass="45940">MALRFKTKPWKGRIAALVGIMLMALSVRAAVVSVPPLLDLIGPELGFTAFSTGLLAMLAPIIFGISGLFTPRMIAVLGLERTLLLSVALAIVGQAGRAFVGDVTSFLLLSALTMIGYGMGNVVLPPLVKKYFADRISTVTSGYVTLIAIGTAMSPMFAVPLEQVSNWRFSIGFWTLASAVVLVPWFIQFAADRRRRGAEAAEHARIAAGETPAETKTRLAGVVAVEADRRINPWRSRVAWGLAIFLAGNSGQTYVYFTWLPPYLIGEGISPAVAGSALAYFAVLGLPVSLLVPLVVPRMRQPIYAVGFFVLLWITGHLGMFFLPTQGTWWWITSAGLGQGTFAMALLMINLRSRTTYGSGVLAGFSQGLGYAGAAIAPLLFGVVHEATGGWGASFGMLGVCLVVMVTGAFMINGPHQIEDDAEAARTPERV</sequence>
<feature type="transmembrane region" description="Helical" evidence="5">
    <location>
        <begin position="238"/>
        <end position="257"/>
    </location>
</feature>
<feature type="transmembrane region" description="Helical" evidence="5">
    <location>
        <begin position="329"/>
        <end position="349"/>
    </location>
</feature>
<dbReference type="PANTHER" id="PTHR23523:SF2">
    <property type="entry name" value="2-NITROIMIDAZOLE TRANSPORTER"/>
    <property type="match status" value="1"/>
</dbReference>
<feature type="transmembrane region" description="Helical" evidence="5">
    <location>
        <begin position="390"/>
        <end position="412"/>
    </location>
</feature>
<proteinExistence type="predicted"/>
<feature type="transmembrane region" description="Helical" evidence="5">
    <location>
        <begin position="106"/>
        <end position="128"/>
    </location>
</feature>
<evidence type="ECO:0000256" key="1">
    <source>
        <dbReference type="ARBA" id="ARBA00004651"/>
    </source>
</evidence>
<evidence type="ECO:0000256" key="4">
    <source>
        <dbReference type="ARBA" id="ARBA00023136"/>
    </source>
</evidence>
<keyword evidence="4 5" id="KW-0472">Membrane</keyword>
<gene>
    <name evidence="7" type="ORF">FM101_03150</name>
</gene>
<protein>
    <submittedName>
        <fullName evidence="7">MFS transporter</fullName>
    </submittedName>
</protein>
<feature type="transmembrane region" description="Helical" evidence="5">
    <location>
        <begin position="167"/>
        <end position="187"/>
    </location>
</feature>
<keyword evidence="3 5" id="KW-1133">Transmembrane helix</keyword>
<feature type="transmembrane region" description="Helical" evidence="5">
    <location>
        <begin position="303"/>
        <end position="323"/>
    </location>
</feature>
<feature type="transmembrane region" description="Helical" evidence="5">
    <location>
        <begin position="82"/>
        <end position="100"/>
    </location>
</feature>
<organism evidence="7 8">
    <name type="scientific">Arthrobacter rhombi</name>
    <dbReference type="NCBI Taxonomy" id="71253"/>
    <lineage>
        <taxon>Bacteria</taxon>
        <taxon>Bacillati</taxon>
        <taxon>Actinomycetota</taxon>
        <taxon>Actinomycetes</taxon>
        <taxon>Micrococcales</taxon>
        <taxon>Micrococcaceae</taxon>
        <taxon>Arthrobacter</taxon>
    </lineage>
</organism>
<evidence type="ECO:0000259" key="6">
    <source>
        <dbReference type="PROSITE" id="PS50850"/>
    </source>
</evidence>
<accession>A0A1R4FB87</accession>
<keyword evidence="8" id="KW-1185">Reference proteome</keyword>
<dbReference type="InterPro" id="IPR036259">
    <property type="entry name" value="MFS_trans_sf"/>
</dbReference>
<evidence type="ECO:0000256" key="2">
    <source>
        <dbReference type="ARBA" id="ARBA00022692"/>
    </source>
</evidence>
<dbReference type="InterPro" id="IPR011701">
    <property type="entry name" value="MFS"/>
</dbReference>
<evidence type="ECO:0000256" key="3">
    <source>
        <dbReference type="ARBA" id="ARBA00022989"/>
    </source>
</evidence>
<dbReference type="PROSITE" id="PS50850">
    <property type="entry name" value="MFS"/>
    <property type="match status" value="1"/>
</dbReference>
<dbReference type="PANTHER" id="PTHR23523">
    <property type="match status" value="1"/>
</dbReference>
<keyword evidence="2 5" id="KW-0812">Transmembrane</keyword>
<feature type="transmembrane region" description="Helical" evidence="5">
    <location>
        <begin position="277"/>
        <end position="296"/>
    </location>
</feature>
<dbReference type="Gene3D" id="1.20.1250.20">
    <property type="entry name" value="MFS general substrate transporter like domains"/>
    <property type="match status" value="2"/>
</dbReference>
<name>A0A1R4FB87_9MICC</name>
<feature type="transmembrane region" description="Helical" evidence="5">
    <location>
        <begin position="140"/>
        <end position="161"/>
    </location>
</feature>
<dbReference type="InterPro" id="IPR020846">
    <property type="entry name" value="MFS_dom"/>
</dbReference>
<reference evidence="7 8" key="1">
    <citation type="submission" date="2017-02" db="EMBL/GenBank/DDBJ databases">
        <authorList>
            <person name="Peterson S.W."/>
        </authorList>
    </citation>
    <scope>NUCLEOTIDE SEQUENCE [LARGE SCALE GENOMIC DNA]</scope>
    <source>
        <strain evidence="7 8">B Ar 00.02</strain>
    </source>
</reference>
<evidence type="ECO:0000313" key="7">
    <source>
        <dbReference type="EMBL" id="SJM53137.1"/>
    </source>
</evidence>
<feature type="transmembrane region" description="Helical" evidence="5">
    <location>
        <begin position="45"/>
        <end position="70"/>
    </location>
</feature>
<evidence type="ECO:0000256" key="5">
    <source>
        <dbReference type="SAM" id="Phobius"/>
    </source>
</evidence>
<dbReference type="GO" id="GO:0022857">
    <property type="term" value="F:transmembrane transporter activity"/>
    <property type="evidence" value="ECO:0007669"/>
    <property type="project" value="InterPro"/>
</dbReference>
<feature type="domain" description="Major facilitator superfamily (MFS) profile" evidence="6">
    <location>
        <begin position="12"/>
        <end position="417"/>
    </location>
</feature>
<comment type="subcellular location">
    <subcellularLocation>
        <location evidence="1">Cell membrane</location>
        <topology evidence="1">Multi-pass membrane protein</topology>
    </subcellularLocation>
</comment>
<dbReference type="GO" id="GO:0005886">
    <property type="term" value="C:plasma membrane"/>
    <property type="evidence" value="ECO:0007669"/>
    <property type="project" value="UniProtKB-SubCell"/>
</dbReference>
<feature type="transmembrane region" description="Helical" evidence="5">
    <location>
        <begin position="361"/>
        <end position="384"/>
    </location>
</feature>